<feature type="transmembrane region" description="Helical" evidence="12">
    <location>
        <begin position="502"/>
        <end position="522"/>
    </location>
</feature>
<dbReference type="PANTHER" id="PTHR11616">
    <property type="entry name" value="SODIUM/CHLORIDE DEPENDENT TRANSPORTER"/>
    <property type="match status" value="1"/>
</dbReference>
<feature type="transmembrane region" description="Helical" evidence="12">
    <location>
        <begin position="36"/>
        <end position="54"/>
    </location>
</feature>
<evidence type="ECO:0000256" key="7">
    <source>
        <dbReference type="ARBA" id="ARBA00023180"/>
    </source>
</evidence>
<feature type="transmembrane region" description="Helical" evidence="12">
    <location>
        <begin position="251"/>
        <end position="275"/>
    </location>
</feature>
<evidence type="ECO:0000256" key="11">
    <source>
        <dbReference type="SAM" id="MobiDB-lite"/>
    </source>
</evidence>
<evidence type="ECO:0000256" key="6">
    <source>
        <dbReference type="ARBA" id="ARBA00023136"/>
    </source>
</evidence>
<evidence type="ECO:0000313" key="14">
    <source>
        <dbReference type="Proteomes" id="UP000749559"/>
    </source>
</evidence>
<evidence type="ECO:0000256" key="9">
    <source>
        <dbReference type="PIRSR" id="PIRSR600175-2"/>
    </source>
</evidence>
<feature type="disulfide bond" evidence="9">
    <location>
        <begin position="147"/>
        <end position="156"/>
    </location>
</feature>
<dbReference type="GO" id="GO:0005886">
    <property type="term" value="C:plasma membrane"/>
    <property type="evidence" value="ECO:0007669"/>
    <property type="project" value="TreeGrafter"/>
</dbReference>
<feature type="transmembrane region" description="Helical" evidence="12">
    <location>
        <begin position="431"/>
        <end position="449"/>
    </location>
</feature>
<dbReference type="PROSITE" id="PS50267">
    <property type="entry name" value="NA_NEUROTRAN_SYMP_3"/>
    <property type="match status" value="1"/>
</dbReference>
<feature type="transmembrane region" description="Helical" evidence="12">
    <location>
        <begin position="542"/>
        <end position="561"/>
    </location>
</feature>
<dbReference type="Pfam" id="PF00209">
    <property type="entry name" value="SNF"/>
    <property type="match status" value="1"/>
</dbReference>
<dbReference type="PANTHER" id="PTHR11616:SF321">
    <property type="entry name" value="SODIUM-DEPENDENT NUTRIENT AMINO ACID TRANSPORTER 1-RELATED"/>
    <property type="match status" value="1"/>
</dbReference>
<keyword evidence="8" id="KW-0915">Sodium</keyword>
<dbReference type="GO" id="GO:0089718">
    <property type="term" value="P:amino acid import across plasma membrane"/>
    <property type="evidence" value="ECO:0007669"/>
    <property type="project" value="TreeGrafter"/>
</dbReference>
<dbReference type="OrthoDB" id="6581954at2759"/>
<evidence type="ECO:0000256" key="2">
    <source>
        <dbReference type="ARBA" id="ARBA00006459"/>
    </source>
</evidence>
<accession>A0A8S4NA87</accession>
<feature type="binding site" evidence="8">
    <location>
        <position position="406"/>
    </location>
    <ligand>
        <name>Na(+)</name>
        <dbReference type="ChEBI" id="CHEBI:29101"/>
        <label>1</label>
    </ligand>
</feature>
<feature type="compositionally biased region" description="Polar residues" evidence="11">
    <location>
        <begin position="16"/>
        <end position="26"/>
    </location>
</feature>
<keyword evidence="4 10" id="KW-0812">Transmembrane</keyword>
<proteinExistence type="inferred from homology"/>
<dbReference type="GO" id="GO:0046872">
    <property type="term" value="F:metal ion binding"/>
    <property type="evidence" value="ECO:0007669"/>
    <property type="project" value="UniProtKB-KW"/>
</dbReference>
<dbReference type="InterPro" id="IPR037272">
    <property type="entry name" value="SNS_sf"/>
</dbReference>
<feature type="binding site" evidence="8">
    <location>
        <position position="305"/>
    </location>
    <ligand>
        <name>Na(+)</name>
        <dbReference type="ChEBI" id="CHEBI:29101"/>
        <label>1</label>
    </ligand>
</feature>
<dbReference type="PRINTS" id="PR00176">
    <property type="entry name" value="NANEUSMPORT"/>
</dbReference>
<evidence type="ECO:0000256" key="1">
    <source>
        <dbReference type="ARBA" id="ARBA00004141"/>
    </source>
</evidence>
<keyword evidence="6 12" id="KW-0472">Membrane</keyword>
<dbReference type="PROSITE" id="PS00610">
    <property type="entry name" value="NA_NEUROTRAN_SYMP_1"/>
    <property type="match status" value="1"/>
</dbReference>
<feature type="binding site" evidence="8">
    <location>
        <position position="49"/>
    </location>
    <ligand>
        <name>Na(+)</name>
        <dbReference type="ChEBI" id="CHEBI:29101"/>
        <label>2</label>
    </ligand>
</feature>
<keyword evidence="8" id="KW-0479">Metal-binding</keyword>
<feature type="transmembrane region" description="Helical" evidence="12">
    <location>
        <begin position="108"/>
        <end position="134"/>
    </location>
</feature>
<feature type="binding site" evidence="8">
    <location>
        <position position="402"/>
    </location>
    <ligand>
        <name>Na(+)</name>
        <dbReference type="ChEBI" id="CHEBI:29101"/>
        <label>1</label>
    </ligand>
</feature>
<keyword evidence="10" id="KW-0769">Symport</keyword>
<gene>
    <name evidence="13" type="ORF">OFUS_LOCUS4915</name>
</gene>
<evidence type="ECO:0000313" key="13">
    <source>
        <dbReference type="EMBL" id="CAH1777930.1"/>
    </source>
</evidence>
<evidence type="ECO:0000256" key="4">
    <source>
        <dbReference type="ARBA" id="ARBA00022692"/>
    </source>
</evidence>
<dbReference type="SUPFAM" id="SSF161070">
    <property type="entry name" value="SNF-like"/>
    <property type="match status" value="1"/>
</dbReference>
<protein>
    <recommendedName>
        <fullName evidence="10">Transporter</fullName>
    </recommendedName>
</protein>
<dbReference type="EMBL" id="CAIIXF020000002">
    <property type="protein sequence ID" value="CAH1777930.1"/>
    <property type="molecule type" value="Genomic_DNA"/>
</dbReference>
<sequence>MNSSDSEEALHRHNQVQKMSESTNSERGNWTGKLDFILSCIGFSVGLGNVWRFPYLAYENGGGAFLIPYAIMLLVCGLPLYFMELALAQFCSRGPVSCWTISPMFKGLGYAMVIISSLVCIYYNVIIAWAIFYLCASFTSELPWQHCGNVWNTDACMERNASARTFIQGSNITLSDICSNSTLKADINDSTIVCPTAPSQEFWNNYVLEISSGIEETGIIRWPLALCLLLAWIVVFLCLSNGIKSSGKVVYFTALFPYVVLIILLVRGVTLEGYWKGVEFYIIPEWEQMKSAKVWGAAATQIFYSLGVGFGGLHAMSSYNKFHNNVYRDAVIIAVINCATSVFAGFVVFSVLGHMAHRSNVEVKNVVDTGPGLAFVAYPEGVALMPIAPLWSILFFLMIFTLGLDSQFAMMETVITGLTDEFPVLRKWKTLFTMAICIVFFFLGLPMVTNSGMYWLHLMNWYSAGFSLMFVTFFEIVAIHIYGLKNFLNDIKMMIGFRPNPYWIVTWAFVTPAAILFIIGYSFYDYGAVTYTGNPYPEWGEIVGWLMVVCSAVMIPLFIVIECCKRGCKGAAFHTPEWGPALAEHRALDARYHTPDSQMQAYHNQAFSKDQI</sequence>
<feature type="transmembrane region" description="Helical" evidence="12">
    <location>
        <begin position="331"/>
        <end position="352"/>
    </location>
</feature>
<feature type="binding site" evidence="8">
    <location>
        <position position="42"/>
    </location>
    <ligand>
        <name>Na(+)</name>
        <dbReference type="ChEBI" id="CHEBI:29101"/>
        <label>1</label>
    </ligand>
</feature>
<feature type="transmembrane region" description="Helical" evidence="12">
    <location>
        <begin position="383"/>
        <end position="404"/>
    </location>
</feature>
<feature type="transmembrane region" description="Helical" evidence="12">
    <location>
        <begin position="66"/>
        <end position="87"/>
    </location>
</feature>
<keyword evidence="14" id="KW-1185">Reference proteome</keyword>
<organism evidence="13 14">
    <name type="scientific">Owenia fusiformis</name>
    <name type="common">Polychaete worm</name>
    <dbReference type="NCBI Taxonomy" id="6347"/>
    <lineage>
        <taxon>Eukaryota</taxon>
        <taxon>Metazoa</taxon>
        <taxon>Spiralia</taxon>
        <taxon>Lophotrochozoa</taxon>
        <taxon>Annelida</taxon>
        <taxon>Polychaeta</taxon>
        <taxon>Sedentaria</taxon>
        <taxon>Canalipalpata</taxon>
        <taxon>Sabellida</taxon>
        <taxon>Oweniida</taxon>
        <taxon>Oweniidae</taxon>
        <taxon>Owenia</taxon>
    </lineage>
</organism>
<feature type="transmembrane region" description="Helical" evidence="12">
    <location>
        <begin position="219"/>
        <end position="239"/>
    </location>
</feature>
<comment type="caution">
    <text evidence="13">The sequence shown here is derived from an EMBL/GenBank/DDBJ whole genome shotgun (WGS) entry which is preliminary data.</text>
</comment>
<keyword evidence="3 10" id="KW-0813">Transport</keyword>
<dbReference type="Proteomes" id="UP000749559">
    <property type="component" value="Unassembled WGS sequence"/>
</dbReference>
<dbReference type="InterPro" id="IPR000175">
    <property type="entry name" value="Na/ntran_symport"/>
</dbReference>
<feature type="binding site" evidence="8">
    <location>
        <position position="337"/>
    </location>
    <ligand>
        <name>Na(+)</name>
        <dbReference type="ChEBI" id="CHEBI:29101"/>
        <label>1</label>
    </ligand>
</feature>
<feature type="binding site" evidence="8">
    <location>
        <position position="405"/>
    </location>
    <ligand>
        <name>Na(+)</name>
        <dbReference type="ChEBI" id="CHEBI:29101"/>
        <label>1</label>
    </ligand>
</feature>
<comment type="subcellular location">
    <subcellularLocation>
        <location evidence="1">Membrane</location>
        <topology evidence="1">Multi-pass membrane protein</topology>
    </subcellularLocation>
</comment>
<feature type="transmembrane region" description="Helical" evidence="12">
    <location>
        <begin position="461"/>
        <end position="482"/>
    </location>
</feature>
<dbReference type="AlphaFoldDB" id="A0A8S4NA87"/>
<evidence type="ECO:0000256" key="10">
    <source>
        <dbReference type="RuleBase" id="RU003732"/>
    </source>
</evidence>
<name>A0A8S4NA87_OWEFU</name>
<dbReference type="PROSITE" id="PS00754">
    <property type="entry name" value="NA_NEUROTRAN_SYMP_2"/>
    <property type="match status" value="1"/>
</dbReference>
<dbReference type="GO" id="GO:0005283">
    <property type="term" value="F:amino acid:sodium symporter activity"/>
    <property type="evidence" value="ECO:0007669"/>
    <property type="project" value="TreeGrafter"/>
</dbReference>
<keyword evidence="7" id="KW-0325">Glycoprotein</keyword>
<keyword evidence="9" id="KW-1015">Disulfide bond</keyword>
<evidence type="ECO:0000256" key="5">
    <source>
        <dbReference type="ARBA" id="ARBA00022989"/>
    </source>
</evidence>
<evidence type="ECO:0000256" key="8">
    <source>
        <dbReference type="PIRSR" id="PIRSR600175-1"/>
    </source>
</evidence>
<keyword evidence="5 12" id="KW-1133">Transmembrane helix</keyword>
<feature type="transmembrane region" description="Helical" evidence="12">
    <location>
        <begin position="295"/>
        <end position="319"/>
    </location>
</feature>
<reference evidence="13" key="1">
    <citation type="submission" date="2022-03" db="EMBL/GenBank/DDBJ databases">
        <authorList>
            <person name="Martin C."/>
        </authorList>
    </citation>
    <scope>NUCLEOTIDE SEQUENCE</scope>
</reference>
<feature type="region of interest" description="Disordered" evidence="11">
    <location>
        <begin position="1"/>
        <end position="26"/>
    </location>
</feature>
<evidence type="ECO:0000256" key="12">
    <source>
        <dbReference type="SAM" id="Phobius"/>
    </source>
</evidence>
<feature type="binding site" evidence="8">
    <location>
        <position position="45"/>
    </location>
    <ligand>
        <name>Na(+)</name>
        <dbReference type="ChEBI" id="CHEBI:29101"/>
        <label>1</label>
    </ligand>
</feature>
<comment type="similarity">
    <text evidence="2 10">Belongs to the sodium:neurotransmitter symporter (SNF) (TC 2.A.22) family.</text>
</comment>
<evidence type="ECO:0000256" key="3">
    <source>
        <dbReference type="ARBA" id="ARBA00022448"/>
    </source>
</evidence>